<dbReference type="KEGG" id="rtu:PR017_09670"/>
<reference evidence="2" key="2">
    <citation type="journal article" date="2023" name="MicrobiologyOpen">
        <title>Genomics of the tumorigenes clade of the family Rhizobiaceae and description of Rhizobium rhododendri sp. nov.</title>
        <authorList>
            <person name="Kuzmanovic N."/>
            <person name="diCenzo G.C."/>
            <person name="Bunk B."/>
            <person name="Sproeer C."/>
            <person name="Fruehling A."/>
            <person name="Neumann-Schaal M."/>
            <person name="Overmann J."/>
            <person name="Smalla K."/>
        </authorList>
    </citation>
    <scope>NUCLEOTIDE SEQUENCE [LARGE SCALE GENOMIC DNA]</scope>
    <source>
        <strain evidence="2">1078</strain>
    </source>
</reference>
<dbReference type="RefSeq" id="WP_111222771.1">
    <property type="nucleotide sequence ID" value="NZ_CP117255.1"/>
</dbReference>
<protein>
    <submittedName>
        <fullName evidence="1">Uncharacterized protein</fullName>
    </submittedName>
</protein>
<evidence type="ECO:0000313" key="1">
    <source>
        <dbReference type="EMBL" id="WFR94117.1"/>
    </source>
</evidence>
<name>A0AAF1K223_9HYPH</name>
<keyword evidence="2" id="KW-1185">Reference proteome</keyword>
<dbReference type="AlphaFoldDB" id="A0AAF1K223"/>
<gene>
    <name evidence="1" type="ORF">PR017_09670</name>
</gene>
<reference evidence="1 2" key="1">
    <citation type="journal article" date="2018" name="Sci. Rep.">
        <title>Rhizobium tumorigenes sp. nov., a novel plant tumorigenic bacterium isolated from cane gall tumors on thornless blackberry.</title>
        <authorList>
            <person name="Kuzmanovi N."/>
            <person name="Smalla K."/>
            <person name="Gronow S."/>
            <person name="PuBawska J."/>
        </authorList>
    </citation>
    <scope>NUCLEOTIDE SEQUENCE [LARGE SCALE GENOMIC DNA]</scope>
    <source>
        <strain evidence="1 2">1078</strain>
    </source>
</reference>
<dbReference type="EMBL" id="CP117255">
    <property type="protein sequence ID" value="WFR94117.1"/>
    <property type="molecule type" value="Genomic_DNA"/>
</dbReference>
<sequence length="75" mass="8710">MAGMKKAKTRLTKQQKSTSLMLFDTGYEYSALSERFGMPTPNVAHFAREIRSERRRMVSAKINWDAEFRKHQAVS</sequence>
<proteinExistence type="predicted"/>
<evidence type="ECO:0000313" key="2">
    <source>
        <dbReference type="Proteomes" id="UP000249499"/>
    </source>
</evidence>
<accession>A0AAF1K223</accession>
<organism evidence="1 2">
    <name type="scientific">Rhizobium tumorigenes</name>
    <dbReference type="NCBI Taxonomy" id="2041385"/>
    <lineage>
        <taxon>Bacteria</taxon>
        <taxon>Pseudomonadati</taxon>
        <taxon>Pseudomonadota</taxon>
        <taxon>Alphaproteobacteria</taxon>
        <taxon>Hyphomicrobiales</taxon>
        <taxon>Rhizobiaceae</taxon>
        <taxon>Rhizobium/Agrobacterium group</taxon>
        <taxon>Rhizobium</taxon>
    </lineage>
</organism>
<dbReference type="Proteomes" id="UP000249499">
    <property type="component" value="Chromosome"/>
</dbReference>